<dbReference type="AlphaFoldDB" id="A0AAV1U0C9"/>
<dbReference type="EMBL" id="CAKLBY020000103">
    <property type="protein sequence ID" value="CAK7926925.1"/>
    <property type="molecule type" value="Genomic_DNA"/>
</dbReference>
<feature type="region of interest" description="Disordered" evidence="1">
    <location>
        <begin position="72"/>
        <end position="101"/>
    </location>
</feature>
<dbReference type="Proteomes" id="UP001162060">
    <property type="component" value="Unassembled WGS sequence"/>
</dbReference>
<reference evidence="2" key="1">
    <citation type="submission" date="2024-01" db="EMBL/GenBank/DDBJ databases">
        <authorList>
            <person name="Webb A."/>
        </authorList>
    </citation>
    <scope>NUCLEOTIDE SEQUENCE</scope>
    <source>
        <strain evidence="2">Pm1</strain>
    </source>
</reference>
<name>A0AAV1U0C9_9STRA</name>
<organism evidence="2 3">
    <name type="scientific">Peronospora matthiolae</name>
    <dbReference type="NCBI Taxonomy" id="2874970"/>
    <lineage>
        <taxon>Eukaryota</taxon>
        <taxon>Sar</taxon>
        <taxon>Stramenopiles</taxon>
        <taxon>Oomycota</taxon>
        <taxon>Peronosporomycetes</taxon>
        <taxon>Peronosporales</taxon>
        <taxon>Peronosporaceae</taxon>
        <taxon>Peronospora</taxon>
    </lineage>
</organism>
<accession>A0AAV1U0C9</accession>
<evidence type="ECO:0000313" key="2">
    <source>
        <dbReference type="EMBL" id="CAK7926925.1"/>
    </source>
</evidence>
<proteinExistence type="predicted"/>
<feature type="compositionally biased region" description="Low complexity" evidence="1">
    <location>
        <begin position="1"/>
        <end position="33"/>
    </location>
</feature>
<sequence length="101" mass="10161">MVSKTTRAATAAARGAAARMRAAAESASHVSAAGDSSPVVVNPPRGESPRATDESEIELIYYGESDDASDSKAILHASGSPGADAAKDRLTGSGQRGSIMT</sequence>
<protein>
    <submittedName>
        <fullName evidence="2">Uncharacterized protein</fullName>
    </submittedName>
</protein>
<evidence type="ECO:0000313" key="3">
    <source>
        <dbReference type="Proteomes" id="UP001162060"/>
    </source>
</evidence>
<evidence type="ECO:0000256" key="1">
    <source>
        <dbReference type="SAM" id="MobiDB-lite"/>
    </source>
</evidence>
<gene>
    <name evidence="2" type="ORF">PM001_LOCUS12075</name>
</gene>
<feature type="region of interest" description="Disordered" evidence="1">
    <location>
        <begin position="1"/>
        <end position="55"/>
    </location>
</feature>
<comment type="caution">
    <text evidence="2">The sequence shown here is derived from an EMBL/GenBank/DDBJ whole genome shotgun (WGS) entry which is preliminary data.</text>
</comment>
<feature type="compositionally biased region" description="Polar residues" evidence="1">
    <location>
        <begin position="92"/>
        <end position="101"/>
    </location>
</feature>